<gene>
    <name evidence="1" type="ORF">Cspa_c35030</name>
</gene>
<keyword evidence="2" id="KW-1185">Reference proteome</keyword>
<dbReference type="OrthoDB" id="190848at2"/>
<dbReference type="RefSeq" id="WP_015393580.1">
    <property type="nucleotide sequence ID" value="NC_020291.1"/>
</dbReference>
<evidence type="ECO:0000313" key="1">
    <source>
        <dbReference type="EMBL" id="AGF57264.1"/>
    </source>
</evidence>
<dbReference type="KEGG" id="csr:Cspa_c35030"/>
<proteinExistence type="predicted"/>
<dbReference type="EMBL" id="CP004121">
    <property type="protein sequence ID" value="AGF57264.1"/>
    <property type="molecule type" value="Genomic_DNA"/>
</dbReference>
<dbReference type="HOGENOM" id="CLU_2192453_0_0_9"/>
<dbReference type="AlphaFoldDB" id="M1MH88"/>
<dbReference type="PATRIC" id="fig|931276.5.peg.3529"/>
<evidence type="ECO:0000313" key="2">
    <source>
        <dbReference type="Proteomes" id="UP000011728"/>
    </source>
</evidence>
<accession>M1MH88</accession>
<dbReference type="STRING" id="36745.CLSAP_32740"/>
<sequence>MVILAAIIGKFVYLAIAAAKGEIPPDNADLKLYQFLMINNLCIKHESWLHENEYRVLLPNIEKVLYGKRVPLDEIGVKIKSIFLGKYCSMRNKKKLFEISQKLGINIF</sequence>
<protein>
    <submittedName>
        <fullName evidence="1">Uncharacterized protein</fullName>
    </submittedName>
</protein>
<name>M1MH88_9CLOT</name>
<dbReference type="Proteomes" id="UP000011728">
    <property type="component" value="Chromosome"/>
</dbReference>
<organism evidence="1 2">
    <name type="scientific">Clostridium saccharoperbutylacetonicum N1-4(HMT)</name>
    <dbReference type="NCBI Taxonomy" id="931276"/>
    <lineage>
        <taxon>Bacteria</taxon>
        <taxon>Bacillati</taxon>
        <taxon>Bacillota</taxon>
        <taxon>Clostridia</taxon>
        <taxon>Eubacteriales</taxon>
        <taxon>Clostridiaceae</taxon>
        <taxon>Clostridium</taxon>
    </lineage>
</organism>
<reference evidence="1 2" key="1">
    <citation type="submission" date="2013-02" db="EMBL/GenBank/DDBJ databases">
        <title>Genome sequence of Clostridium saccharoperbutylacetonicum N1-4(HMT).</title>
        <authorList>
            <person name="Poehlein A."/>
            <person name="Daniel R."/>
        </authorList>
    </citation>
    <scope>NUCLEOTIDE SEQUENCE [LARGE SCALE GENOMIC DNA]</scope>
    <source>
        <strain evidence="2">N1-4(HMT)</strain>
    </source>
</reference>